<protein>
    <submittedName>
        <fullName evidence="1">Uncharacterized protein</fullName>
    </submittedName>
</protein>
<reference evidence="1" key="1">
    <citation type="submission" date="2018-10" db="EMBL/GenBank/DDBJ databases">
        <title>Hidden diversity of soil giant viruses.</title>
        <authorList>
            <person name="Schulz F."/>
            <person name="Alteio L."/>
            <person name="Goudeau D."/>
            <person name="Ryan E.M."/>
            <person name="Malmstrom R.R."/>
            <person name="Blanchard J."/>
            <person name="Woyke T."/>
        </authorList>
    </citation>
    <scope>NUCLEOTIDE SEQUENCE</scope>
    <source>
        <strain evidence="1">FNV1</strain>
    </source>
</reference>
<dbReference type="EMBL" id="MK072143">
    <property type="protein sequence ID" value="AYV79397.1"/>
    <property type="molecule type" value="Genomic_DNA"/>
</dbReference>
<sequence length="353" mass="40862">MENTEQLKVKYVEFLDEVKKVYPKRAQQLSSLIENINNEEMMDIIKKYINGVNFSKKYQRQLLDRKDKMFRRSVHPEYISVIPAINMKKVLIKCDDASRQCIWEYLQQLYVLGTNKPDEYCKLLTNRMTSKFVDGDDAFADMVLDISRFVVKKMKSSKDMHPLAHVTSIMKLVYTKYQDKLKGKLGDINSTSDVLKLVKNVLKRVQKKHVIQNADMDKINKFIDMFGGGDMNIGSIMTSLNDVIKNNNGKIDIRLILNKINETGLMEKLKMFGIKDINTILTDDMIDKLNMLVNSINLKDDDGNMDISKILGSFGGEETVENNAPLTEEQIREMEEFYLKMSETRSALNNKKY</sequence>
<evidence type="ECO:0000313" key="1">
    <source>
        <dbReference type="EMBL" id="AYV79397.1"/>
    </source>
</evidence>
<name>A0A3G4ZWW5_9VIRU</name>
<gene>
    <name evidence="1" type="ORF">Faunusvirus12_10</name>
</gene>
<proteinExistence type="predicted"/>
<accession>A0A3G4ZWW5</accession>
<organism evidence="1">
    <name type="scientific">Faunusvirus sp</name>
    <dbReference type="NCBI Taxonomy" id="2487766"/>
    <lineage>
        <taxon>Viruses</taxon>
        <taxon>Varidnaviria</taxon>
        <taxon>Bamfordvirae</taxon>
        <taxon>Nucleocytoviricota</taxon>
        <taxon>Megaviricetes</taxon>
        <taxon>Imitervirales</taxon>
        <taxon>Mimiviridae</taxon>
    </lineage>
</organism>